<dbReference type="AlphaFoldDB" id="A0A918TBM9"/>
<reference evidence="3" key="2">
    <citation type="submission" date="2020-09" db="EMBL/GenBank/DDBJ databases">
        <authorList>
            <person name="Sun Q."/>
            <person name="Ohkuma M."/>
        </authorList>
    </citation>
    <scope>NUCLEOTIDE SEQUENCE</scope>
    <source>
        <strain evidence="3">JCM 4633</strain>
    </source>
</reference>
<dbReference type="EMBL" id="BMVB01000003">
    <property type="protein sequence ID" value="GHC39356.1"/>
    <property type="molecule type" value="Genomic_DNA"/>
</dbReference>
<feature type="domain" description="Pvc16 N-terminal" evidence="2">
    <location>
        <begin position="5"/>
        <end position="177"/>
    </location>
</feature>
<feature type="region of interest" description="Disordered" evidence="1">
    <location>
        <begin position="199"/>
        <end position="218"/>
    </location>
</feature>
<proteinExistence type="predicted"/>
<name>A0A918TBM9_STRCJ</name>
<protein>
    <recommendedName>
        <fullName evidence="2">Pvc16 N-terminal domain-containing protein</fullName>
    </recommendedName>
</protein>
<dbReference type="Pfam" id="PF14065">
    <property type="entry name" value="Pvc16_N"/>
    <property type="match status" value="1"/>
</dbReference>
<dbReference type="Proteomes" id="UP000646244">
    <property type="component" value="Unassembled WGS sequence"/>
</dbReference>
<evidence type="ECO:0000259" key="2">
    <source>
        <dbReference type="Pfam" id="PF14065"/>
    </source>
</evidence>
<dbReference type="RefSeq" id="WP_190108518.1">
    <property type="nucleotide sequence ID" value="NZ_BMVB01000003.1"/>
</dbReference>
<gene>
    <name evidence="3" type="ORF">GCM10010507_11400</name>
</gene>
<reference evidence="3" key="1">
    <citation type="journal article" date="2014" name="Int. J. Syst. Evol. Microbiol.">
        <title>Complete genome sequence of Corynebacterium casei LMG S-19264T (=DSM 44701T), isolated from a smear-ripened cheese.</title>
        <authorList>
            <consortium name="US DOE Joint Genome Institute (JGI-PGF)"/>
            <person name="Walter F."/>
            <person name="Albersmeier A."/>
            <person name="Kalinowski J."/>
            <person name="Ruckert C."/>
        </authorList>
    </citation>
    <scope>NUCLEOTIDE SEQUENCE</scope>
    <source>
        <strain evidence="3">JCM 4633</strain>
    </source>
</reference>
<comment type="caution">
    <text evidence="3">The sequence shown here is derived from an EMBL/GenBank/DDBJ whole genome shotgun (WGS) entry which is preliminary data.</text>
</comment>
<organism evidence="3 4">
    <name type="scientific">Streptomyces cinnamoneus</name>
    <name type="common">Streptoverticillium cinnamoneum</name>
    <dbReference type="NCBI Taxonomy" id="53446"/>
    <lineage>
        <taxon>Bacteria</taxon>
        <taxon>Bacillati</taxon>
        <taxon>Actinomycetota</taxon>
        <taxon>Actinomycetes</taxon>
        <taxon>Kitasatosporales</taxon>
        <taxon>Streptomycetaceae</taxon>
        <taxon>Streptomyces</taxon>
        <taxon>Streptomyces cinnamoneus group</taxon>
    </lineage>
</organism>
<accession>A0A918TBM9</accession>
<evidence type="ECO:0000313" key="3">
    <source>
        <dbReference type="EMBL" id="GHC39356.1"/>
    </source>
</evidence>
<dbReference type="InterPro" id="IPR025351">
    <property type="entry name" value="Pvc16_N"/>
</dbReference>
<sequence>MIDIVDKALEKRVKQDLKPIECPIDFRPPSGGKEPGRTIGTETVGIYLHDIREDLDRRQTGLVQHYSIPTGSPSGKPVKTAHHDPPRYARLSYLITAWATNPRASHHMLGKLLTGLSTDREFELDLPEKLVDMGLCALLEVGRPPAHDRALQELWSAVGHALVPALHVTVTVPLLNFVVEDYQYWVTEPLVLDVELPRADPPPRWEKWPPRPDGDSPS</sequence>
<evidence type="ECO:0000313" key="4">
    <source>
        <dbReference type="Proteomes" id="UP000646244"/>
    </source>
</evidence>
<evidence type="ECO:0000256" key="1">
    <source>
        <dbReference type="SAM" id="MobiDB-lite"/>
    </source>
</evidence>